<accession>A0A0D7A6R7</accession>
<keyword evidence="12" id="KW-1185">Reference proteome</keyword>
<dbReference type="Gene3D" id="1.25.10.10">
    <property type="entry name" value="Leucine-rich Repeat Variant"/>
    <property type="match status" value="2"/>
</dbReference>
<evidence type="ECO:0000256" key="8">
    <source>
        <dbReference type="ARBA" id="ARBA00038423"/>
    </source>
</evidence>
<keyword evidence="5" id="KW-0677">Repeat</keyword>
<dbReference type="GO" id="GO:0005737">
    <property type="term" value="C:cytoplasm"/>
    <property type="evidence" value="ECO:0007669"/>
    <property type="project" value="UniProtKB-SubCell"/>
</dbReference>
<feature type="repeat" description="HEAT" evidence="9">
    <location>
        <begin position="460"/>
        <end position="498"/>
    </location>
</feature>
<dbReference type="InterPro" id="IPR058584">
    <property type="entry name" value="IMB1_TNPO1-like_TPR"/>
</dbReference>
<evidence type="ECO:0000256" key="9">
    <source>
        <dbReference type="PROSITE-ProRule" id="PRU00103"/>
    </source>
</evidence>
<evidence type="ECO:0000256" key="1">
    <source>
        <dbReference type="ARBA" id="ARBA00004123"/>
    </source>
</evidence>
<dbReference type="PANTHER" id="PTHR10527">
    <property type="entry name" value="IMPORTIN BETA"/>
    <property type="match status" value="1"/>
</dbReference>
<keyword evidence="7" id="KW-0539">Nucleus</keyword>
<evidence type="ECO:0000256" key="5">
    <source>
        <dbReference type="ARBA" id="ARBA00022737"/>
    </source>
</evidence>
<dbReference type="InterPro" id="IPR040122">
    <property type="entry name" value="Importin_beta"/>
</dbReference>
<evidence type="ECO:0000256" key="7">
    <source>
        <dbReference type="ARBA" id="ARBA00023242"/>
    </source>
</evidence>
<dbReference type="AlphaFoldDB" id="A0A0D7A6R7"/>
<dbReference type="GO" id="GO:0006606">
    <property type="term" value="P:protein import into nucleus"/>
    <property type="evidence" value="ECO:0007669"/>
    <property type="project" value="InterPro"/>
</dbReference>
<reference evidence="11 12" key="1">
    <citation type="journal article" date="2015" name="Fungal Genet. Biol.">
        <title>Evolution of novel wood decay mechanisms in Agaricales revealed by the genome sequences of Fistulina hepatica and Cylindrobasidium torrendii.</title>
        <authorList>
            <person name="Floudas D."/>
            <person name="Held B.W."/>
            <person name="Riley R."/>
            <person name="Nagy L.G."/>
            <person name="Koehler G."/>
            <person name="Ransdell A.S."/>
            <person name="Younus H."/>
            <person name="Chow J."/>
            <person name="Chiniquy J."/>
            <person name="Lipzen A."/>
            <person name="Tritt A."/>
            <person name="Sun H."/>
            <person name="Haridas S."/>
            <person name="LaButti K."/>
            <person name="Ohm R.A."/>
            <person name="Kues U."/>
            <person name="Blanchette R.A."/>
            <person name="Grigoriev I.V."/>
            <person name="Minto R.E."/>
            <person name="Hibbett D.S."/>
        </authorList>
    </citation>
    <scope>NUCLEOTIDE SEQUENCE [LARGE SCALE GENOMIC DNA]</scope>
    <source>
        <strain evidence="11 12">ATCC 64428</strain>
    </source>
</reference>
<dbReference type="OrthoDB" id="951172at2759"/>
<evidence type="ECO:0000259" key="10">
    <source>
        <dbReference type="Pfam" id="PF25574"/>
    </source>
</evidence>
<sequence length="922" mass="103214">MASWTPQPAALQEILQTIHESTDMNINVQRAITHKLNTFTRSPEYIAYLAYIQAAMTQEEDRIRTIAGYLLKNNARLVLTSSPPVVAYCKAAVLQAFNDPNPMVRNAAAQDIVQFLGVLEPRNWPECLQTLVNMLDDPVLERQETAFNVLEKSCEDYPRKMDVEIQGSRPLDYMIPKFLALSEHPSEKMRSHAIACLSFFVPTASPSLFANIDAFIACLFKRASDPDAGVRRHVCQALVLLLAARADKLMPEMGNVAEYMLYSTKDPNENVALEACEFWLTFAEDADLAMYLHGLLDKVAPVLLDCMVYGEDDLLWLEGDVEEDAHIPDKDSDIKPRHYGGGKGHGFERDLQGNELPSEPKTRIGAYGEETIELEDDEFEDSDDDFADEMSTDWNLRKCAAAALDVLSVRFGGDLLNVLLGPLKEKLWSEDWLQRESGILALGAMAEGCIDSIEPHLPILIPYLINMLSDPKPLVRSITCWTLGRYASWTTQPVSEEHKKTYFVPTMEGLLRMVLDNNKRVQEAGCSAFATLEEDAGLEFVPYLEPVLRNLVFAFTKYQHKNMLILYDAVGTLADAVGRALQNPAYVDILIPPLTARWAKLKDDDEDLIPLLECLASVTIAMGTAFTPYAAPVFERCCHIIHSSLLQYQEYQQNPDLDEPDRAFLVVALDLLSGLTQGMGMSLEPLVTQSQPNLLSLLTVCLKHPHAPVRQSAYALVGDMAMGCFPLLRPYMPGIMQELVLQLDPEPKVEFISASNNAAWSVGEVALRYGRDDPEFQQWVNPLISRLIPILLHPKAPRSLHENAAVSIGRIGLMHPALVAPHLPQFAQAWCQSLYEIRDNEEKDSAFRGLCTLVQANPAGIMKSLLWFCNAIVRWQQPSQELNQMFTELLHGFKQHDEAGWTAQVSVFPAVIQERLAARYGV</sequence>
<evidence type="ECO:0000256" key="3">
    <source>
        <dbReference type="ARBA" id="ARBA00022448"/>
    </source>
</evidence>
<dbReference type="Pfam" id="PF25574">
    <property type="entry name" value="TPR_IMB1"/>
    <property type="match status" value="1"/>
</dbReference>
<evidence type="ECO:0000256" key="4">
    <source>
        <dbReference type="ARBA" id="ARBA00022490"/>
    </source>
</evidence>
<evidence type="ECO:0000256" key="2">
    <source>
        <dbReference type="ARBA" id="ARBA00004496"/>
    </source>
</evidence>
<comment type="similarity">
    <text evidence="8">Belongs to the importin beta family. Importin beta-2 subfamily.</text>
</comment>
<evidence type="ECO:0000313" key="11">
    <source>
        <dbReference type="EMBL" id="KIY46069.1"/>
    </source>
</evidence>
<dbReference type="InterPro" id="IPR011989">
    <property type="entry name" value="ARM-like"/>
</dbReference>
<dbReference type="SUPFAM" id="SSF48371">
    <property type="entry name" value="ARM repeat"/>
    <property type="match status" value="1"/>
</dbReference>
<feature type="domain" description="Importin subunit beta-1/Transportin-1-like TPR repeats" evidence="10">
    <location>
        <begin position="507"/>
        <end position="722"/>
    </location>
</feature>
<comment type="subcellular location">
    <subcellularLocation>
        <location evidence="2">Cytoplasm</location>
    </subcellularLocation>
    <subcellularLocation>
        <location evidence="1">Nucleus</location>
    </subcellularLocation>
</comment>
<keyword evidence="4" id="KW-0963">Cytoplasm</keyword>
<keyword evidence="3" id="KW-0813">Transport</keyword>
<proteinExistence type="inferred from homology"/>
<dbReference type="Pfam" id="PF13513">
    <property type="entry name" value="HEAT_EZ"/>
    <property type="match status" value="1"/>
</dbReference>
<dbReference type="GO" id="GO:0031981">
    <property type="term" value="C:nuclear lumen"/>
    <property type="evidence" value="ECO:0007669"/>
    <property type="project" value="UniProtKB-ARBA"/>
</dbReference>
<dbReference type="FunFam" id="1.25.10.10:FF:000028">
    <property type="entry name" value="Transportin-1 isoform 1"/>
    <property type="match status" value="1"/>
</dbReference>
<dbReference type="InterPro" id="IPR016024">
    <property type="entry name" value="ARM-type_fold"/>
</dbReference>
<dbReference type="InterPro" id="IPR021133">
    <property type="entry name" value="HEAT_type_2"/>
</dbReference>
<organism evidence="11 12">
    <name type="scientific">Fistulina hepatica ATCC 64428</name>
    <dbReference type="NCBI Taxonomy" id="1128425"/>
    <lineage>
        <taxon>Eukaryota</taxon>
        <taxon>Fungi</taxon>
        <taxon>Dikarya</taxon>
        <taxon>Basidiomycota</taxon>
        <taxon>Agaricomycotina</taxon>
        <taxon>Agaricomycetes</taxon>
        <taxon>Agaricomycetidae</taxon>
        <taxon>Agaricales</taxon>
        <taxon>Fistulinaceae</taxon>
        <taxon>Fistulina</taxon>
    </lineage>
</organism>
<dbReference type="Proteomes" id="UP000054144">
    <property type="component" value="Unassembled WGS sequence"/>
</dbReference>
<evidence type="ECO:0000256" key="6">
    <source>
        <dbReference type="ARBA" id="ARBA00022927"/>
    </source>
</evidence>
<dbReference type="PROSITE" id="PS50077">
    <property type="entry name" value="HEAT_REPEAT"/>
    <property type="match status" value="1"/>
</dbReference>
<gene>
    <name evidence="11" type="ORF">FISHEDRAFT_66554</name>
</gene>
<protein>
    <submittedName>
        <fullName evidence="11">ARM repeat-containing protein</fullName>
    </submittedName>
</protein>
<dbReference type="EMBL" id="KN882043">
    <property type="protein sequence ID" value="KIY46069.1"/>
    <property type="molecule type" value="Genomic_DNA"/>
</dbReference>
<keyword evidence="6" id="KW-0653">Protein transport</keyword>
<name>A0A0D7A6R7_9AGAR</name>
<evidence type="ECO:0000313" key="12">
    <source>
        <dbReference type="Proteomes" id="UP000054144"/>
    </source>
</evidence>